<feature type="region of interest" description="G5" evidence="8">
    <location>
        <begin position="154"/>
        <end position="156"/>
    </location>
</feature>
<dbReference type="OrthoDB" id="9805918at2"/>
<feature type="domain" description="Era-type G" evidence="9">
    <location>
        <begin position="7"/>
        <end position="175"/>
    </location>
</feature>
<dbReference type="InterPro" id="IPR006073">
    <property type="entry name" value="GTP-bd"/>
</dbReference>
<dbReference type="InterPro" id="IPR005225">
    <property type="entry name" value="Small_GTP-bd"/>
</dbReference>
<evidence type="ECO:0000256" key="8">
    <source>
        <dbReference type="PROSITE-ProRule" id="PRU01050"/>
    </source>
</evidence>
<keyword evidence="7" id="KW-1003">Cell membrane</keyword>
<protein>
    <recommendedName>
        <fullName evidence="2 7">GTPase Era</fullName>
    </recommendedName>
</protein>
<keyword evidence="6 7" id="KW-0342">GTP-binding</keyword>
<dbReference type="Proteomes" id="UP000093070">
    <property type="component" value="Chromosome"/>
</dbReference>
<feature type="binding site" evidence="7">
    <location>
        <begin position="124"/>
        <end position="127"/>
    </location>
    <ligand>
        <name>GTP</name>
        <dbReference type="ChEBI" id="CHEBI:37565"/>
    </ligand>
</feature>
<dbReference type="InterPro" id="IPR004044">
    <property type="entry name" value="KH_dom_type_2"/>
</dbReference>
<dbReference type="CDD" id="cd22534">
    <property type="entry name" value="KH-II_Era"/>
    <property type="match status" value="1"/>
</dbReference>
<dbReference type="AlphaFoldDB" id="A0A1B2H8D2"/>
<evidence type="ECO:0000256" key="6">
    <source>
        <dbReference type="ARBA" id="ARBA00023134"/>
    </source>
</evidence>
<dbReference type="GO" id="GO:0043024">
    <property type="term" value="F:ribosomal small subunit binding"/>
    <property type="evidence" value="ECO:0007669"/>
    <property type="project" value="TreeGrafter"/>
</dbReference>
<keyword evidence="7" id="KW-0699">rRNA-binding</keyword>
<evidence type="ECO:0000259" key="9">
    <source>
        <dbReference type="PROSITE" id="PS51713"/>
    </source>
</evidence>
<dbReference type="GO" id="GO:0005525">
    <property type="term" value="F:GTP binding"/>
    <property type="evidence" value="ECO:0007669"/>
    <property type="project" value="UniProtKB-UniRule"/>
</dbReference>
<dbReference type="InterPro" id="IPR027417">
    <property type="entry name" value="P-loop_NTPase"/>
</dbReference>
<evidence type="ECO:0000256" key="1">
    <source>
        <dbReference type="ARBA" id="ARBA00007921"/>
    </source>
</evidence>
<keyword evidence="7" id="KW-0963">Cytoplasm</keyword>
<dbReference type="NCBIfam" id="TIGR00436">
    <property type="entry name" value="era"/>
    <property type="match status" value="1"/>
</dbReference>
<keyword evidence="7" id="KW-0472">Membrane</keyword>
<dbReference type="GO" id="GO:0003924">
    <property type="term" value="F:GTPase activity"/>
    <property type="evidence" value="ECO:0007669"/>
    <property type="project" value="UniProtKB-UniRule"/>
</dbReference>
<organism evidence="10 11">
    <name type="scientific">Buchnera aphidicola subsp. Diuraphis noxia</name>
    <dbReference type="NCBI Taxonomy" id="118101"/>
    <lineage>
        <taxon>Bacteria</taxon>
        <taxon>Pseudomonadati</taxon>
        <taxon>Pseudomonadota</taxon>
        <taxon>Gammaproteobacteria</taxon>
        <taxon>Enterobacterales</taxon>
        <taxon>Erwiniaceae</taxon>
        <taxon>Buchnera</taxon>
    </lineage>
</organism>
<comment type="subcellular location">
    <subcellularLocation>
        <location evidence="7">Cytoplasm</location>
    </subcellularLocation>
    <subcellularLocation>
        <location evidence="7">Cell membrane</location>
        <topology evidence="7">Peripheral membrane protein</topology>
    </subcellularLocation>
</comment>
<keyword evidence="5 7" id="KW-0694">RNA-binding</keyword>
<accession>A0A1B2H8D2</accession>
<dbReference type="SUPFAM" id="SSF52540">
    <property type="entry name" value="P-loop containing nucleoside triphosphate hydrolases"/>
    <property type="match status" value="1"/>
</dbReference>
<dbReference type="InterPro" id="IPR009019">
    <property type="entry name" value="KH_sf_prok-type"/>
</dbReference>
<dbReference type="NCBIfam" id="TIGR00231">
    <property type="entry name" value="small_GTP"/>
    <property type="match status" value="1"/>
</dbReference>
<dbReference type="EMBL" id="CP013259">
    <property type="protein sequence ID" value="ANZ22474.1"/>
    <property type="molecule type" value="Genomic_DNA"/>
</dbReference>
<feature type="region of interest" description="G1" evidence="8">
    <location>
        <begin position="15"/>
        <end position="22"/>
    </location>
</feature>
<keyword evidence="3 7" id="KW-0690">Ribosome biogenesis</keyword>
<comment type="caution">
    <text evidence="7">Lacks conserved residue(s) required for the propagation of feature annotation.</text>
</comment>
<feature type="region of interest" description="G3" evidence="8">
    <location>
        <begin position="62"/>
        <end position="65"/>
    </location>
</feature>
<proteinExistence type="inferred from homology"/>
<dbReference type="SUPFAM" id="SSF54814">
    <property type="entry name" value="Prokaryotic type KH domain (KH-domain type II)"/>
    <property type="match status" value="1"/>
</dbReference>
<dbReference type="Pfam" id="PF07650">
    <property type="entry name" value="KH_2"/>
    <property type="match status" value="1"/>
</dbReference>
<dbReference type="HAMAP" id="MF_00367">
    <property type="entry name" value="GTPase_Era"/>
    <property type="match status" value="1"/>
</dbReference>
<dbReference type="PANTHER" id="PTHR42698:SF1">
    <property type="entry name" value="GTPASE ERA, MITOCHONDRIAL"/>
    <property type="match status" value="1"/>
</dbReference>
<dbReference type="PANTHER" id="PTHR42698">
    <property type="entry name" value="GTPASE ERA"/>
    <property type="match status" value="1"/>
</dbReference>
<feature type="binding site" evidence="7">
    <location>
        <begin position="62"/>
        <end position="66"/>
    </location>
    <ligand>
        <name>GTP</name>
        <dbReference type="ChEBI" id="CHEBI:37565"/>
    </ligand>
</feature>
<dbReference type="GO" id="GO:0000028">
    <property type="term" value="P:ribosomal small subunit assembly"/>
    <property type="evidence" value="ECO:0007669"/>
    <property type="project" value="TreeGrafter"/>
</dbReference>
<dbReference type="NCBIfam" id="NF000908">
    <property type="entry name" value="PRK00089.1"/>
    <property type="match status" value="1"/>
</dbReference>
<keyword evidence="4 7" id="KW-0547">Nucleotide-binding</keyword>
<evidence type="ECO:0000256" key="2">
    <source>
        <dbReference type="ARBA" id="ARBA00020484"/>
    </source>
</evidence>
<evidence type="ECO:0000256" key="7">
    <source>
        <dbReference type="HAMAP-Rule" id="MF_00367"/>
    </source>
</evidence>
<dbReference type="GO" id="GO:0005829">
    <property type="term" value="C:cytosol"/>
    <property type="evidence" value="ECO:0007669"/>
    <property type="project" value="TreeGrafter"/>
</dbReference>
<dbReference type="Pfam" id="PF01926">
    <property type="entry name" value="MMR_HSR1"/>
    <property type="match status" value="1"/>
</dbReference>
<evidence type="ECO:0000313" key="10">
    <source>
        <dbReference type="EMBL" id="ANZ22474.1"/>
    </source>
</evidence>
<dbReference type="STRING" id="118101.ATN01_01285"/>
<comment type="subunit">
    <text evidence="7">Monomer.</text>
</comment>
<dbReference type="Gene3D" id="3.40.50.300">
    <property type="entry name" value="P-loop containing nucleotide triphosphate hydrolases"/>
    <property type="match status" value="1"/>
</dbReference>
<evidence type="ECO:0000256" key="5">
    <source>
        <dbReference type="ARBA" id="ARBA00022884"/>
    </source>
</evidence>
<dbReference type="InterPro" id="IPR005662">
    <property type="entry name" value="GTPase_Era-like"/>
</dbReference>
<comment type="function">
    <text evidence="7">An essential GTPase that binds both GDP and GTP, with rapid nucleotide exchange. Plays a role in 16S rRNA processing and 30S ribosomal subunit biogenesis and possibly also in cell cycle regulation and energy metabolism.</text>
</comment>
<sequence length="289" mass="33840">MNIQQKYCGYITIIGKVNVGKSSLINKIIGKKISIISRKKNTTQNNIIGVKTQNAYQSIYIDTPGIMFNKKNNIILYKKNLFYKTIKNSSLLMFVIDKLSWTENDKNIFRIIQKSKTPIIIIINKIDKIQNKQNLLPFIDDLKKKNIAIEIVPISTKKTNNFFSLNNTIQSFLPNNPHIYPENYITENSYVFTISEIIREKLILFLGDELPSILKVKVEFFQKKKNEELYIRAIILVENIRQKKIVIGHHGEKIKKVSILSRYNIQKEFSIKTHLFLWVKINLKKNLKH</sequence>
<dbReference type="Gene3D" id="3.30.300.20">
    <property type="match status" value="1"/>
</dbReference>
<evidence type="ECO:0000256" key="3">
    <source>
        <dbReference type="ARBA" id="ARBA00022517"/>
    </source>
</evidence>
<dbReference type="GO" id="GO:0005886">
    <property type="term" value="C:plasma membrane"/>
    <property type="evidence" value="ECO:0007669"/>
    <property type="project" value="UniProtKB-SubCell"/>
</dbReference>
<reference evidence="10 11" key="1">
    <citation type="submission" date="2015-11" db="EMBL/GenBank/DDBJ databases">
        <title>The complete genome of Buchnera aphidicola from Diuraphis noxia biotype SAM.</title>
        <authorList>
            <person name="Burger N.F.V."/>
            <person name="Oberholster A.-M."/>
        </authorList>
    </citation>
    <scope>NUCLEOTIDE SEQUENCE [LARGE SCALE GENOMIC DNA]</scope>
    <source>
        <strain evidence="10">SAM</strain>
    </source>
</reference>
<name>A0A1B2H8D2_BUCDN</name>
<dbReference type="RefSeq" id="WP_075433295.1">
    <property type="nucleotide sequence ID" value="NZ_CP013259.1"/>
</dbReference>
<gene>
    <name evidence="7" type="primary">era</name>
    <name evidence="10" type="ORF">ATN01_01285</name>
</gene>
<evidence type="ECO:0000256" key="4">
    <source>
        <dbReference type="ARBA" id="ARBA00022741"/>
    </source>
</evidence>
<comment type="similarity">
    <text evidence="1 7 8">Belongs to the TRAFAC class TrmE-Era-EngA-EngB-Septin-like GTPase superfamily. Era GTPase family.</text>
</comment>
<dbReference type="PROSITE" id="PS51713">
    <property type="entry name" value="G_ERA"/>
    <property type="match status" value="1"/>
</dbReference>
<feature type="region of interest" description="G2" evidence="8">
    <location>
        <begin position="41"/>
        <end position="45"/>
    </location>
</feature>
<dbReference type="GO" id="GO:0070181">
    <property type="term" value="F:small ribosomal subunit rRNA binding"/>
    <property type="evidence" value="ECO:0007669"/>
    <property type="project" value="UniProtKB-UniRule"/>
</dbReference>
<evidence type="ECO:0000313" key="11">
    <source>
        <dbReference type="Proteomes" id="UP000093070"/>
    </source>
</evidence>
<feature type="region of interest" description="G4" evidence="8">
    <location>
        <begin position="124"/>
        <end position="127"/>
    </location>
</feature>
<dbReference type="PATRIC" id="fig|118101.4.peg.254"/>
<dbReference type="InterPro" id="IPR015946">
    <property type="entry name" value="KH_dom-like_a/b"/>
</dbReference>
<dbReference type="InterPro" id="IPR030388">
    <property type="entry name" value="G_ERA_dom"/>
</dbReference>